<protein>
    <submittedName>
        <fullName evidence="2">Uncharacterized protein</fullName>
    </submittedName>
</protein>
<name>A0A835GV64_9MAGN</name>
<comment type="caution">
    <text evidence="2">The sequence shown here is derived from an EMBL/GenBank/DDBJ whole genome shotgun (WGS) entry which is preliminary data.</text>
</comment>
<accession>A0A835GV64</accession>
<reference evidence="2 3" key="1">
    <citation type="submission" date="2020-10" db="EMBL/GenBank/DDBJ databases">
        <title>The Coptis chinensis genome and diversification of protoberbering-type alkaloids.</title>
        <authorList>
            <person name="Wang B."/>
            <person name="Shu S."/>
            <person name="Song C."/>
            <person name="Liu Y."/>
        </authorList>
    </citation>
    <scope>NUCLEOTIDE SEQUENCE [LARGE SCALE GENOMIC DNA]</scope>
    <source>
        <strain evidence="2">HL-2020</strain>
        <tissue evidence="2">Leaf</tissue>
    </source>
</reference>
<keyword evidence="3" id="KW-1185">Reference proteome</keyword>
<keyword evidence="1" id="KW-0812">Transmembrane</keyword>
<feature type="transmembrane region" description="Helical" evidence="1">
    <location>
        <begin position="20"/>
        <end position="41"/>
    </location>
</feature>
<sequence>MAHSSSNKASNPVCLSNSCFNIHYLLLTRIFAGGNVVLLYASQYRDVKVVVNLSGRFNLARGIEGRLGKDIMQRIENDGFIDVRDKTGNIPSYFLTFCMYMLDIVMAH</sequence>
<dbReference type="OrthoDB" id="1934970at2759"/>
<organism evidence="2 3">
    <name type="scientific">Coptis chinensis</name>
    <dbReference type="NCBI Taxonomy" id="261450"/>
    <lineage>
        <taxon>Eukaryota</taxon>
        <taxon>Viridiplantae</taxon>
        <taxon>Streptophyta</taxon>
        <taxon>Embryophyta</taxon>
        <taxon>Tracheophyta</taxon>
        <taxon>Spermatophyta</taxon>
        <taxon>Magnoliopsida</taxon>
        <taxon>Ranunculales</taxon>
        <taxon>Ranunculaceae</taxon>
        <taxon>Coptidoideae</taxon>
        <taxon>Coptis</taxon>
    </lineage>
</organism>
<gene>
    <name evidence="2" type="ORF">IFM89_004042</name>
</gene>
<dbReference type="AlphaFoldDB" id="A0A835GV64"/>
<keyword evidence="1" id="KW-0472">Membrane</keyword>
<keyword evidence="1" id="KW-1133">Transmembrane helix</keyword>
<proteinExistence type="predicted"/>
<evidence type="ECO:0000313" key="2">
    <source>
        <dbReference type="EMBL" id="KAF9587584.1"/>
    </source>
</evidence>
<dbReference type="EMBL" id="JADFTS010000009">
    <property type="protein sequence ID" value="KAF9587584.1"/>
    <property type="molecule type" value="Genomic_DNA"/>
</dbReference>
<dbReference type="Proteomes" id="UP000631114">
    <property type="component" value="Unassembled WGS sequence"/>
</dbReference>
<evidence type="ECO:0000256" key="1">
    <source>
        <dbReference type="SAM" id="Phobius"/>
    </source>
</evidence>
<evidence type="ECO:0000313" key="3">
    <source>
        <dbReference type="Proteomes" id="UP000631114"/>
    </source>
</evidence>